<dbReference type="Gene3D" id="1.10.1040.10">
    <property type="entry name" value="N-(1-d-carboxylethyl)-l-norvaline Dehydrogenase, domain 2"/>
    <property type="match status" value="1"/>
</dbReference>
<dbReference type="InterPro" id="IPR036291">
    <property type="entry name" value="NAD(P)-bd_dom_sf"/>
</dbReference>
<keyword evidence="14 18" id="KW-0311">Gluconate utilization</keyword>
<evidence type="ECO:0000256" key="11">
    <source>
        <dbReference type="ARBA" id="ARBA00022840"/>
    </source>
</evidence>
<keyword evidence="21" id="KW-1185">Reference proteome</keyword>
<proteinExistence type="inferred from homology"/>
<keyword evidence="13 18" id="KW-0560">Oxidoreductase</keyword>
<evidence type="ECO:0000256" key="1">
    <source>
        <dbReference type="ARBA" id="ARBA00002526"/>
    </source>
</evidence>
<comment type="caution">
    <text evidence="20">The sequence shown here is derived from an EMBL/GenBank/DDBJ whole genome shotgun (WGS) entry which is preliminary data.</text>
</comment>
<reference evidence="20 21" key="1">
    <citation type="submission" date="2018-04" db="EMBL/GenBank/DDBJ databases">
        <title>Genomic Encyclopedia of Archaeal and Bacterial Type Strains, Phase II (KMG-II): from individual species to whole genera.</title>
        <authorList>
            <person name="Goeker M."/>
        </authorList>
    </citation>
    <scope>NUCLEOTIDE SEQUENCE [LARGE SCALE GENOMIC DNA]</scope>
    <source>
        <strain evidence="20 21">DSM 23082</strain>
    </source>
</reference>
<evidence type="ECO:0000256" key="2">
    <source>
        <dbReference type="ARBA" id="ARBA00004761"/>
    </source>
</evidence>
<evidence type="ECO:0000313" key="21">
    <source>
        <dbReference type="Proteomes" id="UP000244174"/>
    </source>
</evidence>
<comment type="similarity">
    <text evidence="4 18">Belongs to the 6-phosphogluconate dehydrogenase family.</text>
</comment>
<dbReference type="GO" id="GO:0019521">
    <property type="term" value="P:D-gluconate metabolic process"/>
    <property type="evidence" value="ECO:0007669"/>
    <property type="project" value="UniProtKB-KW"/>
</dbReference>
<feature type="domain" description="6-phosphogluconate dehydrogenase C-terminal" evidence="19">
    <location>
        <begin position="345"/>
        <end position="629"/>
    </location>
</feature>
<evidence type="ECO:0000256" key="12">
    <source>
        <dbReference type="ARBA" id="ARBA00022857"/>
    </source>
</evidence>
<comment type="pathway">
    <text evidence="2">Carbohydrate acid metabolism.</text>
</comment>
<evidence type="ECO:0000256" key="17">
    <source>
        <dbReference type="ARBA" id="ARBA00048640"/>
    </source>
</evidence>
<dbReference type="EC" id="1.1.1.44" evidence="18"/>
<dbReference type="InterPro" id="IPR006001">
    <property type="entry name" value="Therm_gnt_kin"/>
</dbReference>
<dbReference type="GO" id="GO:0004616">
    <property type="term" value="F:phosphogluconate dehydrogenase (decarboxylating) activity"/>
    <property type="evidence" value="ECO:0007669"/>
    <property type="project" value="UniProtKB-EC"/>
</dbReference>
<dbReference type="EMBL" id="QBKQ01000002">
    <property type="protein sequence ID" value="PTX43129.1"/>
    <property type="molecule type" value="Genomic_DNA"/>
</dbReference>
<dbReference type="AlphaFoldDB" id="A0A2T6AH50"/>
<evidence type="ECO:0000256" key="3">
    <source>
        <dbReference type="ARBA" id="ARBA00004874"/>
    </source>
</evidence>
<organism evidence="20 21">
    <name type="scientific">Christiangramia gaetbulicola</name>
    <dbReference type="NCBI Taxonomy" id="703340"/>
    <lineage>
        <taxon>Bacteria</taxon>
        <taxon>Pseudomonadati</taxon>
        <taxon>Bacteroidota</taxon>
        <taxon>Flavobacteriia</taxon>
        <taxon>Flavobacteriales</taxon>
        <taxon>Flavobacteriaceae</taxon>
        <taxon>Christiangramia</taxon>
    </lineage>
</organism>
<evidence type="ECO:0000256" key="7">
    <source>
        <dbReference type="ARBA" id="ARBA00018193"/>
    </source>
</evidence>
<dbReference type="FunFam" id="1.10.1040.10:FF:000032">
    <property type="entry name" value="6-phosphogluconate dehydrogenase, decarboxylating"/>
    <property type="match status" value="1"/>
</dbReference>
<dbReference type="Gene3D" id="3.40.50.300">
    <property type="entry name" value="P-loop containing nucleotide triphosphate hydrolases"/>
    <property type="match status" value="1"/>
</dbReference>
<dbReference type="SUPFAM" id="SSF51735">
    <property type="entry name" value="NAD(P)-binding Rossmann-fold domains"/>
    <property type="match status" value="1"/>
</dbReference>
<evidence type="ECO:0000256" key="4">
    <source>
        <dbReference type="ARBA" id="ARBA00008419"/>
    </source>
</evidence>
<keyword evidence="10" id="KW-0418">Kinase</keyword>
<evidence type="ECO:0000256" key="14">
    <source>
        <dbReference type="ARBA" id="ARBA00023064"/>
    </source>
</evidence>
<dbReference type="Pfam" id="PF01202">
    <property type="entry name" value="SKI"/>
    <property type="match status" value="1"/>
</dbReference>
<dbReference type="InterPro" id="IPR006184">
    <property type="entry name" value="6PGdom_BS"/>
</dbReference>
<gene>
    <name evidence="20" type="ORF">C8P64_1655</name>
</gene>
<dbReference type="InterPro" id="IPR027417">
    <property type="entry name" value="P-loop_NTPase"/>
</dbReference>
<keyword evidence="15 18" id="KW-0570">Pentose shunt</keyword>
<dbReference type="InterPro" id="IPR006113">
    <property type="entry name" value="6PGDH_Gnd/GntZ"/>
</dbReference>
<dbReference type="SMART" id="SM01350">
    <property type="entry name" value="6PGD"/>
    <property type="match status" value="1"/>
</dbReference>
<name>A0A2T6AH50_9FLAO</name>
<dbReference type="GO" id="GO:0006098">
    <property type="term" value="P:pentose-phosphate shunt"/>
    <property type="evidence" value="ECO:0007669"/>
    <property type="project" value="UniProtKB-UniPathway"/>
</dbReference>
<dbReference type="Pfam" id="PF00393">
    <property type="entry name" value="6PGD"/>
    <property type="match status" value="1"/>
</dbReference>
<sequence>MNKVYILMGVSGVGKTTLGMMLAEELSVPFYDADNFHSDSNREKMQNGIPLTDLDREEWLRKMSSLIPEWQDSNGGVLACSALKEKYRKQLAGDIDKNLEWIFLYEDFSVIEDRIRQRKLHFFNADLLKSQYDTLEPPDYGIHIKVEGSPEDSIKEIIQKLPRPEIGIIGLGVMGKSLALNMAGKNFSVSVYNRREGEIEENIAQNFVDNYSDEYELHGFDDLKRFVSSLKSPRKILLMIKAGHPIDETIEKLIPFLKSGDLVMDGGNSHFKDTANRLEKLSELGIHFMGVGISGGEEGALNGPSIMPGGTREGYNSVKNLLGSIAAKDRYGKPCCTYIGPGSSGHYVKMVHNGIEYGEMQLIAEFYYFMRFFQDRSPEAISKLFKQWNLKEKSFLLEITADILIKKENNKYLLDKVLDIAGQKGTGGWTTNAALEVGVSLDTITASVFARNISAFKPHKNEVKELYRIKSKDSLEISDDELYKTYRSASVINHSIGFELLRIASLEYAWNLNFSEIARIWTNGCIIRSSFMEKLSEIYDSEKSKHLLLYPDIAEDLKKNHEIFMRIVPAMLSRGCPMQVSSSALNYFLSFTRENTSANLIQAQRDYFGAHTYERIDKARGEYFHSNWKPE</sequence>
<comment type="catalytic activity">
    <reaction evidence="16">
        <text>D-gluconate + ATP = 6-phospho-D-gluconate + ADP + H(+)</text>
        <dbReference type="Rhea" id="RHEA:19433"/>
        <dbReference type="ChEBI" id="CHEBI:15378"/>
        <dbReference type="ChEBI" id="CHEBI:18391"/>
        <dbReference type="ChEBI" id="CHEBI:30616"/>
        <dbReference type="ChEBI" id="CHEBI:58759"/>
        <dbReference type="ChEBI" id="CHEBI:456216"/>
        <dbReference type="EC" id="2.7.1.12"/>
    </reaction>
</comment>
<dbReference type="SUPFAM" id="SSF48179">
    <property type="entry name" value="6-phosphogluconate dehydrogenase C-terminal domain-like"/>
    <property type="match status" value="1"/>
</dbReference>
<dbReference type="InterPro" id="IPR006114">
    <property type="entry name" value="6PGDH_C"/>
</dbReference>
<comment type="similarity">
    <text evidence="5">Belongs to the gluconokinase GntK/GntV family.</text>
</comment>
<dbReference type="PRINTS" id="PR00076">
    <property type="entry name" value="6PGDHDRGNASE"/>
</dbReference>
<dbReference type="InterPro" id="IPR008927">
    <property type="entry name" value="6-PGluconate_DH-like_C_sf"/>
</dbReference>
<dbReference type="RefSeq" id="WP_245889679.1">
    <property type="nucleotide sequence ID" value="NZ_QBKQ01000002.1"/>
</dbReference>
<evidence type="ECO:0000256" key="9">
    <source>
        <dbReference type="ARBA" id="ARBA00022741"/>
    </source>
</evidence>
<keyword evidence="11" id="KW-0067">ATP-binding</keyword>
<comment type="pathway">
    <text evidence="3 18">Carbohydrate degradation; pentose phosphate pathway; D-ribulose 5-phosphate from D-glucose 6-phosphate (oxidative stage): step 3/3.</text>
</comment>
<dbReference type="NCBIfam" id="TIGR00873">
    <property type="entry name" value="gnd"/>
    <property type="match status" value="1"/>
</dbReference>
<keyword evidence="9" id="KW-0547">Nucleotide-binding</keyword>
<dbReference type="NCBIfam" id="NF006765">
    <property type="entry name" value="PRK09287.1"/>
    <property type="match status" value="1"/>
</dbReference>
<dbReference type="Pfam" id="PF03446">
    <property type="entry name" value="NAD_binding_2"/>
    <property type="match status" value="1"/>
</dbReference>
<dbReference type="FunFam" id="3.40.50.720:FF:000007">
    <property type="entry name" value="6-phosphogluconate dehydrogenase, decarboxylating"/>
    <property type="match status" value="1"/>
</dbReference>
<dbReference type="CDD" id="cd02021">
    <property type="entry name" value="GntK"/>
    <property type="match status" value="1"/>
</dbReference>
<keyword evidence="12 18" id="KW-0521">NADP</keyword>
<dbReference type="InterPro" id="IPR006183">
    <property type="entry name" value="Pgluconate_DH"/>
</dbReference>
<evidence type="ECO:0000313" key="20">
    <source>
        <dbReference type="EMBL" id="PTX43129.1"/>
    </source>
</evidence>
<evidence type="ECO:0000256" key="15">
    <source>
        <dbReference type="ARBA" id="ARBA00023126"/>
    </source>
</evidence>
<comment type="function">
    <text evidence="1">Catalyzes the oxidative decarboxylation of 6-phosphogluconate to ribulose 5-phosphate and CO(2), with concomitant reduction of NADP to NADPH.</text>
</comment>
<dbReference type="GO" id="GO:0050661">
    <property type="term" value="F:NADP binding"/>
    <property type="evidence" value="ECO:0007669"/>
    <property type="project" value="InterPro"/>
</dbReference>
<evidence type="ECO:0000256" key="5">
    <source>
        <dbReference type="ARBA" id="ARBA00008420"/>
    </source>
</evidence>
<dbReference type="GO" id="GO:0005524">
    <property type="term" value="F:ATP binding"/>
    <property type="evidence" value="ECO:0007669"/>
    <property type="project" value="UniProtKB-KW"/>
</dbReference>
<evidence type="ECO:0000256" key="16">
    <source>
        <dbReference type="ARBA" id="ARBA00048090"/>
    </source>
</evidence>
<protein>
    <recommendedName>
        <fullName evidence="7 18">6-phosphogluconate dehydrogenase, decarboxylating</fullName>
        <ecNumber evidence="18">1.1.1.44</ecNumber>
    </recommendedName>
</protein>
<dbReference type="Gene3D" id="3.40.50.720">
    <property type="entry name" value="NAD(P)-binding Rossmann-like Domain"/>
    <property type="match status" value="1"/>
</dbReference>
<evidence type="ECO:0000256" key="13">
    <source>
        <dbReference type="ARBA" id="ARBA00023002"/>
    </source>
</evidence>
<dbReference type="UniPathway" id="UPA00115">
    <property type="reaction ID" value="UER00410"/>
</dbReference>
<dbReference type="Proteomes" id="UP000244174">
    <property type="component" value="Unassembled WGS sequence"/>
</dbReference>
<evidence type="ECO:0000256" key="10">
    <source>
        <dbReference type="ARBA" id="ARBA00022777"/>
    </source>
</evidence>
<comment type="subunit">
    <text evidence="6">Homodimer.</text>
</comment>
<dbReference type="PROSITE" id="PS00461">
    <property type="entry name" value="6PGD"/>
    <property type="match status" value="1"/>
</dbReference>
<keyword evidence="8" id="KW-0808">Transferase</keyword>
<evidence type="ECO:0000256" key="18">
    <source>
        <dbReference type="RuleBase" id="RU000485"/>
    </source>
</evidence>
<dbReference type="Gene3D" id="1.20.5.320">
    <property type="entry name" value="6-Phosphogluconate Dehydrogenase, domain 3"/>
    <property type="match status" value="1"/>
</dbReference>
<accession>A0A2T6AH50</accession>
<dbReference type="InterPro" id="IPR013328">
    <property type="entry name" value="6PGD_dom2"/>
</dbReference>
<evidence type="ECO:0000256" key="8">
    <source>
        <dbReference type="ARBA" id="ARBA00022679"/>
    </source>
</evidence>
<dbReference type="InterPro" id="IPR031322">
    <property type="entry name" value="Shikimate/glucono_kinase"/>
</dbReference>
<dbReference type="NCBIfam" id="TIGR01313">
    <property type="entry name" value="therm_gnt_kin"/>
    <property type="match status" value="1"/>
</dbReference>
<evidence type="ECO:0000256" key="6">
    <source>
        <dbReference type="ARBA" id="ARBA00011738"/>
    </source>
</evidence>
<comment type="catalytic activity">
    <reaction evidence="17 18">
        <text>6-phospho-D-gluconate + NADP(+) = D-ribulose 5-phosphate + CO2 + NADPH</text>
        <dbReference type="Rhea" id="RHEA:10116"/>
        <dbReference type="ChEBI" id="CHEBI:16526"/>
        <dbReference type="ChEBI" id="CHEBI:57783"/>
        <dbReference type="ChEBI" id="CHEBI:58121"/>
        <dbReference type="ChEBI" id="CHEBI:58349"/>
        <dbReference type="ChEBI" id="CHEBI:58759"/>
        <dbReference type="EC" id="1.1.1.44"/>
    </reaction>
</comment>
<dbReference type="PANTHER" id="PTHR11811">
    <property type="entry name" value="6-PHOSPHOGLUCONATE DEHYDROGENASE"/>
    <property type="match status" value="1"/>
</dbReference>
<dbReference type="InterPro" id="IPR006115">
    <property type="entry name" value="6PGDH_NADP-bd"/>
</dbReference>
<evidence type="ECO:0000259" key="19">
    <source>
        <dbReference type="SMART" id="SM01350"/>
    </source>
</evidence>
<dbReference type="SUPFAM" id="SSF52540">
    <property type="entry name" value="P-loop containing nucleoside triphosphate hydrolases"/>
    <property type="match status" value="1"/>
</dbReference>
<dbReference type="GO" id="GO:0046316">
    <property type="term" value="F:gluconokinase activity"/>
    <property type="evidence" value="ECO:0007669"/>
    <property type="project" value="UniProtKB-EC"/>
</dbReference>